<evidence type="ECO:0000256" key="10">
    <source>
        <dbReference type="PROSITE-ProRule" id="PRU10141"/>
    </source>
</evidence>
<dbReference type="GO" id="GO:0035556">
    <property type="term" value="P:intracellular signal transduction"/>
    <property type="evidence" value="ECO:0007669"/>
    <property type="project" value="TreeGrafter"/>
</dbReference>
<dbReference type="FunFam" id="1.10.510.10:FF:000163">
    <property type="entry name" value="3-phosphoinositide-dependent protein kinase 1"/>
    <property type="match status" value="1"/>
</dbReference>
<keyword evidence="6" id="KW-0418">Kinase</keyword>
<reference evidence="13" key="1">
    <citation type="submission" date="2021-06" db="EMBL/GenBank/DDBJ databases">
        <authorList>
            <person name="Kallberg Y."/>
            <person name="Tangrot J."/>
            <person name="Rosling A."/>
        </authorList>
    </citation>
    <scope>NUCLEOTIDE SEQUENCE</scope>
    <source>
        <strain evidence="13">IA702</strain>
    </source>
</reference>
<evidence type="ECO:0000256" key="11">
    <source>
        <dbReference type="SAM" id="MobiDB-lite"/>
    </source>
</evidence>
<feature type="binding site" evidence="10">
    <location>
        <position position="79"/>
    </location>
    <ligand>
        <name>ATP</name>
        <dbReference type="ChEBI" id="CHEBI:30616"/>
    </ligand>
</feature>
<organism evidence="13 14">
    <name type="scientific">Paraglomus occultum</name>
    <dbReference type="NCBI Taxonomy" id="144539"/>
    <lineage>
        <taxon>Eukaryota</taxon>
        <taxon>Fungi</taxon>
        <taxon>Fungi incertae sedis</taxon>
        <taxon>Mucoromycota</taxon>
        <taxon>Glomeromycotina</taxon>
        <taxon>Glomeromycetes</taxon>
        <taxon>Paraglomerales</taxon>
        <taxon>Paraglomeraceae</taxon>
        <taxon>Paraglomus</taxon>
    </lineage>
</organism>
<dbReference type="PROSITE" id="PS00107">
    <property type="entry name" value="PROTEIN_KINASE_ATP"/>
    <property type="match status" value="1"/>
</dbReference>
<dbReference type="Gene3D" id="3.30.200.20">
    <property type="entry name" value="Phosphorylase Kinase, domain 1"/>
    <property type="match status" value="1"/>
</dbReference>
<dbReference type="CDD" id="cd05581">
    <property type="entry name" value="STKc_PDK1"/>
    <property type="match status" value="1"/>
</dbReference>
<dbReference type="GO" id="GO:0004674">
    <property type="term" value="F:protein serine/threonine kinase activity"/>
    <property type="evidence" value="ECO:0007669"/>
    <property type="project" value="UniProtKB-KW"/>
</dbReference>
<evidence type="ECO:0000313" key="13">
    <source>
        <dbReference type="EMBL" id="CAG8473118.1"/>
    </source>
</evidence>
<dbReference type="CDD" id="cd01262">
    <property type="entry name" value="PH_PDK1"/>
    <property type="match status" value="1"/>
</dbReference>
<dbReference type="Proteomes" id="UP000789572">
    <property type="component" value="Unassembled WGS sequence"/>
</dbReference>
<evidence type="ECO:0000256" key="8">
    <source>
        <dbReference type="ARBA" id="ARBA00047899"/>
    </source>
</evidence>
<dbReference type="InterPro" id="IPR008271">
    <property type="entry name" value="Ser/Thr_kinase_AS"/>
</dbReference>
<feature type="domain" description="Protein kinase" evidence="12">
    <location>
        <begin position="50"/>
        <end position="313"/>
    </location>
</feature>
<keyword evidence="4" id="KW-0808">Transferase</keyword>
<evidence type="ECO:0000256" key="1">
    <source>
        <dbReference type="ARBA" id="ARBA00010006"/>
    </source>
</evidence>
<dbReference type="InterPro" id="IPR033931">
    <property type="entry name" value="PDK1-typ_PH"/>
</dbReference>
<dbReference type="Pfam" id="PF14593">
    <property type="entry name" value="PH_3"/>
    <property type="match status" value="1"/>
</dbReference>
<evidence type="ECO:0000256" key="7">
    <source>
        <dbReference type="ARBA" id="ARBA00022840"/>
    </source>
</evidence>
<dbReference type="EMBL" id="CAJVPJ010000078">
    <property type="protein sequence ID" value="CAG8473118.1"/>
    <property type="molecule type" value="Genomic_DNA"/>
</dbReference>
<dbReference type="InterPro" id="IPR050236">
    <property type="entry name" value="Ser_Thr_kinase_AGC"/>
</dbReference>
<comment type="catalytic activity">
    <reaction evidence="8">
        <text>L-threonyl-[protein] + ATP = O-phospho-L-threonyl-[protein] + ADP + H(+)</text>
        <dbReference type="Rhea" id="RHEA:46608"/>
        <dbReference type="Rhea" id="RHEA-COMP:11060"/>
        <dbReference type="Rhea" id="RHEA-COMP:11605"/>
        <dbReference type="ChEBI" id="CHEBI:15378"/>
        <dbReference type="ChEBI" id="CHEBI:30013"/>
        <dbReference type="ChEBI" id="CHEBI:30616"/>
        <dbReference type="ChEBI" id="CHEBI:61977"/>
        <dbReference type="ChEBI" id="CHEBI:456216"/>
        <dbReference type="EC" id="2.7.11.1"/>
    </reaction>
</comment>
<accession>A0A9N8W496</accession>
<evidence type="ECO:0000256" key="5">
    <source>
        <dbReference type="ARBA" id="ARBA00022741"/>
    </source>
</evidence>
<dbReference type="PROSITE" id="PS50011">
    <property type="entry name" value="PROTEIN_KINASE_DOM"/>
    <property type="match status" value="1"/>
</dbReference>
<dbReference type="Pfam" id="PF00069">
    <property type="entry name" value="Pkinase"/>
    <property type="match status" value="1"/>
</dbReference>
<dbReference type="SMART" id="SM00220">
    <property type="entry name" value="S_TKc"/>
    <property type="match status" value="1"/>
</dbReference>
<dbReference type="InterPro" id="IPR000719">
    <property type="entry name" value="Prot_kinase_dom"/>
</dbReference>
<feature type="region of interest" description="Disordered" evidence="11">
    <location>
        <begin position="1"/>
        <end position="45"/>
    </location>
</feature>
<protein>
    <recommendedName>
        <fullName evidence="2">non-specific serine/threonine protein kinase</fullName>
        <ecNumber evidence="2">2.7.11.1</ecNumber>
    </recommendedName>
</protein>
<dbReference type="GO" id="GO:0005524">
    <property type="term" value="F:ATP binding"/>
    <property type="evidence" value="ECO:0007669"/>
    <property type="project" value="UniProtKB-UniRule"/>
</dbReference>
<dbReference type="InterPro" id="IPR011993">
    <property type="entry name" value="PH-like_dom_sf"/>
</dbReference>
<dbReference type="EC" id="2.7.11.1" evidence="2"/>
<dbReference type="Gene3D" id="2.30.29.30">
    <property type="entry name" value="Pleckstrin-homology domain (PH domain)/Phosphotyrosine-binding domain (PTB)"/>
    <property type="match status" value="1"/>
</dbReference>
<evidence type="ECO:0000313" key="14">
    <source>
        <dbReference type="Proteomes" id="UP000789572"/>
    </source>
</evidence>
<proteinExistence type="inferred from homology"/>
<keyword evidence="7 10" id="KW-0067">ATP-binding</keyword>
<dbReference type="InterPro" id="IPR011009">
    <property type="entry name" value="Kinase-like_dom_sf"/>
</dbReference>
<keyword evidence="14" id="KW-1185">Reference proteome</keyword>
<keyword evidence="5 10" id="KW-0547">Nucleotide-binding</keyword>
<dbReference type="InterPro" id="IPR039046">
    <property type="entry name" value="PDPK1"/>
</dbReference>
<dbReference type="SUPFAM" id="SSF50729">
    <property type="entry name" value="PH domain-like"/>
    <property type="match status" value="1"/>
</dbReference>
<evidence type="ECO:0000256" key="6">
    <source>
        <dbReference type="ARBA" id="ARBA00022777"/>
    </source>
</evidence>
<evidence type="ECO:0000259" key="12">
    <source>
        <dbReference type="PROSITE" id="PS50011"/>
    </source>
</evidence>
<feature type="compositionally biased region" description="Low complexity" evidence="11">
    <location>
        <begin position="26"/>
        <end position="40"/>
    </location>
</feature>
<evidence type="ECO:0000256" key="3">
    <source>
        <dbReference type="ARBA" id="ARBA00022527"/>
    </source>
</evidence>
<dbReference type="FunFam" id="3.30.200.20:FF:000191">
    <property type="entry name" value="3-phosphoinositide-dependent protein kinase 2-like"/>
    <property type="match status" value="1"/>
</dbReference>
<comment type="catalytic activity">
    <reaction evidence="9">
        <text>L-seryl-[protein] + ATP = O-phospho-L-seryl-[protein] + ADP + H(+)</text>
        <dbReference type="Rhea" id="RHEA:17989"/>
        <dbReference type="Rhea" id="RHEA-COMP:9863"/>
        <dbReference type="Rhea" id="RHEA-COMP:11604"/>
        <dbReference type="ChEBI" id="CHEBI:15378"/>
        <dbReference type="ChEBI" id="CHEBI:29999"/>
        <dbReference type="ChEBI" id="CHEBI:30616"/>
        <dbReference type="ChEBI" id="CHEBI:83421"/>
        <dbReference type="ChEBI" id="CHEBI:456216"/>
        <dbReference type="EC" id="2.7.11.1"/>
    </reaction>
</comment>
<evidence type="ECO:0000256" key="4">
    <source>
        <dbReference type="ARBA" id="ARBA00022679"/>
    </source>
</evidence>
<dbReference type="PROSITE" id="PS00108">
    <property type="entry name" value="PROTEIN_KINASE_ST"/>
    <property type="match status" value="1"/>
</dbReference>
<gene>
    <name evidence="13" type="ORF">POCULU_LOCUS1142</name>
</gene>
<sequence length="511" mass="58027">MSSASTPLIPKMINGISQRSDDPAVQTSSNSQQRSSSTHSSVKKKGVKDFELGKTLGEGSYSTVVAARDRTTGREYAIKILDKKHIIKEKKVKYVNIEKNTLNKMNHPGIVRLYFTFQDHNSLCILLYHAKNGELLTFIKKLGSFDLNCTRYYTSQILAAIEYMHDQGVIHRDLKPENILLDEKMHIKVTDFGTAKILGKNVAGETDDRANSFVGTAEYVSPELLKEKAACKSSDFWALGCILYQLIAGRPPFKGGNEYMTFQKIVHLDYTFPEGFPPVAKDLVKKLLVLNPAERLGAGGKEGVKQLKSHPFFDGVRWDTLWQQPAPRLLPYLPPKPHEEELRTDTSIYEEKISNVSVDNGNSPVASGLEARDPFRLESWASTDGSEKIDPERAGKLEEQKRTSAQWLPFLLRTELILRTGPINKRKGFFSKRRLLILTDFPRLIYVDQEKMTQKGEIYWSSRMVVELKNKKHFFVHTPRKTYYFEDPNGTASDWVNKINAVLIENYGGML</sequence>
<dbReference type="PANTHER" id="PTHR24356">
    <property type="entry name" value="SERINE/THREONINE-PROTEIN KINASE"/>
    <property type="match status" value="1"/>
</dbReference>
<dbReference type="InterPro" id="IPR017441">
    <property type="entry name" value="Protein_kinase_ATP_BS"/>
</dbReference>
<name>A0A9N8W496_9GLOM</name>
<dbReference type="PANTHER" id="PTHR24356:SF163">
    <property type="entry name" value="3-PHOSPHOINOSITIDE-DEPENDENT PROTEIN KINASE 1-RELATED"/>
    <property type="match status" value="1"/>
</dbReference>
<dbReference type="Gene3D" id="1.10.510.10">
    <property type="entry name" value="Transferase(Phosphotransferase) domain 1"/>
    <property type="match status" value="1"/>
</dbReference>
<comment type="similarity">
    <text evidence="1">Belongs to the protein kinase superfamily. AGC Ser/Thr protein kinase family. PDPK1 subfamily.</text>
</comment>
<comment type="caution">
    <text evidence="13">The sequence shown here is derived from an EMBL/GenBank/DDBJ whole genome shotgun (WGS) entry which is preliminary data.</text>
</comment>
<dbReference type="AlphaFoldDB" id="A0A9N8W496"/>
<keyword evidence="3" id="KW-0723">Serine/threonine-protein kinase</keyword>
<dbReference type="SUPFAM" id="SSF56112">
    <property type="entry name" value="Protein kinase-like (PK-like)"/>
    <property type="match status" value="1"/>
</dbReference>
<dbReference type="OrthoDB" id="347657at2759"/>
<evidence type="ECO:0000256" key="9">
    <source>
        <dbReference type="ARBA" id="ARBA00048679"/>
    </source>
</evidence>
<evidence type="ECO:0000256" key="2">
    <source>
        <dbReference type="ARBA" id="ARBA00012513"/>
    </source>
</evidence>